<accession>A0AAV5QUQ6</accession>
<dbReference type="AlphaFoldDB" id="A0AAV5QUQ6"/>
<feature type="transmembrane region" description="Helical" evidence="9">
    <location>
        <begin position="254"/>
        <end position="270"/>
    </location>
</feature>
<dbReference type="FunFam" id="1.20.120.1780:FF:000001">
    <property type="entry name" value="4-hydroxybenzoate octaprenyltransferase"/>
    <property type="match status" value="1"/>
</dbReference>
<reference evidence="10 11" key="1">
    <citation type="journal article" date="2023" name="Elife">
        <title>Identification of key yeast species and microbe-microbe interactions impacting larval growth of Drosophila in the wild.</title>
        <authorList>
            <person name="Mure A."/>
            <person name="Sugiura Y."/>
            <person name="Maeda R."/>
            <person name="Honda K."/>
            <person name="Sakurai N."/>
            <person name="Takahashi Y."/>
            <person name="Watada M."/>
            <person name="Katoh T."/>
            <person name="Gotoh A."/>
            <person name="Gotoh Y."/>
            <person name="Taniguchi I."/>
            <person name="Nakamura K."/>
            <person name="Hayashi T."/>
            <person name="Katayama T."/>
            <person name="Uemura T."/>
            <person name="Hattori Y."/>
        </authorList>
    </citation>
    <scope>NUCLEOTIDE SEQUENCE [LARGE SCALE GENOMIC DNA]</scope>
    <source>
        <strain evidence="10 11">SC-9</strain>
    </source>
</reference>
<comment type="similarity">
    <text evidence="4 9">Belongs to the UbiA prenyltransferase family.</text>
</comment>
<feature type="transmembrane region" description="Helical" evidence="9">
    <location>
        <begin position="58"/>
        <end position="77"/>
    </location>
</feature>
<keyword evidence="9" id="KW-0831">Ubiquinone biosynthesis</keyword>
<dbReference type="InterPro" id="IPR000537">
    <property type="entry name" value="UbiA_prenyltransferase"/>
</dbReference>
<evidence type="ECO:0000256" key="9">
    <source>
        <dbReference type="HAMAP-Rule" id="MF_03189"/>
    </source>
</evidence>
<evidence type="ECO:0000256" key="6">
    <source>
        <dbReference type="ARBA" id="ARBA00022692"/>
    </source>
</evidence>
<organism evidence="10 11">
    <name type="scientific">Saccharomycopsis crataegensis</name>
    <dbReference type="NCBI Taxonomy" id="43959"/>
    <lineage>
        <taxon>Eukaryota</taxon>
        <taxon>Fungi</taxon>
        <taxon>Dikarya</taxon>
        <taxon>Ascomycota</taxon>
        <taxon>Saccharomycotina</taxon>
        <taxon>Saccharomycetes</taxon>
        <taxon>Saccharomycopsidaceae</taxon>
        <taxon>Saccharomycopsis</taxon>
    </lineage>
</organism>
<dbReference type="Pfam" id="PF01040">
    <property type="entry name" value="UbiA"/>
    <property type="match status" value="1"/>
</dbReference>
<keyword evidence="9" id="KW-0999">Mitochondrion inner membrane</keyword>
<dbReference type="PANTHER" id="PTHR11048">
    <property type="entry name" value="PRENYLTRANSFERASES"/>
    <property type="match status" value="1"/>
</dbReference>
<keyword evidence="8 9" id="KW-0472">Membrane</keyword>
<dbReference type="GO" id="GO:0005743">
    <property type="term" value="C:mitochondrial inner membrane"/>
    <property type="evidence" value="ECO:0007669"/>
    <property type="project" value="UniProtKB-SubCell"/>
</dbReference>
<comment type="function">
    <text evidence="9">Catalyzes the prenylation of para-hydroxybenzoate (PHB) with an all-trans polyprenyl group. Mediates the second step in the final reaction sequence of coenzyme Q (CoQ) biosynthesis, which is the condensation of the polyisoprenoid side chain with PHB, generating the first membrane-bound Q intermediate.</text>
</comment>
<keyword evidence="11" id="KW-1185">Reference proteome</keyword>
<dbReference type="Proteomes" id="UP001360560">
    <property type="component" value="Unassembled WGS sequence"/>
</dbReference>
<comment type="cofactor">
    <cofactor evidence="1 9">
        <name>Mg(2+)</name>
        <dbReference type="ChEBI" id="CHEBI:18420"/>
    </cofactor>
</comment>
<protein>
    <recommendedName>
        <fullName evidence="9">4-hydroxybenzoate polyprenyltransferase, mitochondrial</fullName>
        <shortName evidence="9">4-HB polyprenyltransferase</shortName>
        <ecNumber evidence="9">2.5.1.39</ecNumber>
    </recommendedName>
    <alternativeName>
        <fullName evidence="9">4-hydroxybenzoate hexaprenyltransferase</fullName>
    </alternativeName>
    <alternativeName>
        <fullName evidence="9">Para-hydroxybenzoate--polyprenyltransferase</fullName>
        <shortName evidence="9">PHB:PPT</shortName>
        <shortName evidence="9">PHB:polyprenyltransferase</shortName>
    </alternativeName>
</protein>
<name>A0AAV5QUQ6_9ASCO</name>
<feature type="transmembrane region" description="Helical" evidence="9">
    <location>
        <begin position="183"/>
        <end position="200"/>
    </location>
</feature>
<keyword evidence="7 9" id="KW-1133">Transmembrane helix</keyword>
<evidence type="ECO:0000256" key="3">
    <source>
        <dbReference type="ARBA" id="ARBA00005179"/>
    </source>
</evidence>
<dbReference type="Gene3D" id="1.20.120.1780">
    <property type="entry name" value="UbiA prenyltransferase"/>
    <property type="match status" value="1"/>
</dbReference>
<evidence type="ECO:0000256" key="1">
    <source>
        <dbReference type="ARBA" id="ARBA00001946"/>
    </source>
</evidence>
<dbReference type="FunFam" id="1.10.357.140:FF:000008">
    <property type="entry name" value="4-hydroxybenzoate octaprenyltransferase"/>
    <property type="match status" value="1"/>
</dbReference>
<dbReference type="EMBL" id="BTFZ01000019">
    <property type="protein sequence ID" value="GMM38325.1"/>
    <property type="molecule type" value="Genomic_DNA"/>
</dbReference>
<gene>
    <name evidence="9" type="primary">COQ2</name>
    <name evidence="10" type="ORF">DASC09_056640</name>
</gene>
<dbReference type="InterPro" id="IPR044878">
    <property type="entry name" value="UbiA_sf"/>
</dbReference>
<dbReference type="Gene3D" id="1.10.357.140">
    <property type="entry name" value="UbiA prenyltransferase"/>
    <property type="match status" value="1"/>
</dbReference>
<keyword evidence="6 9" id="KW-0812">Transmembrane</keyword>
<evidence type="ECO:0000256" key="5">
    <source>
        <dbReference type="ARBA" id="ARBA00022679"/>
    </source>
</evidence>
<evidence type="ECO:0000256" key="7">
    <source>
        <dbReference type="ARBA" id="ARBA00022989"/>
    </source>
</evidence>
<keyword evidence="9" id="KW-0414">Isoprene biosynthesis</keyword>
<feature type="transmembrane region" description="Helical" evidence="9">
    <location>
        <begin position="83"/>
        <end position="109"/>
    </location>
</feature>
<sequence>MIEKLVPKVTIKLEAPLWTEEDRKKAAEKRIESLKPYLIKLPAHWIPYAELSRFNTPASWFIFFPCAWGTLAAGYHTKAPIPLVAGVLAIFLITAYIFHGAGCTINDIFDKEFDKQIPRSMERPVASGRISIANAEKYLIAQLVVYLAILSLLNWYTVWVAAISIPFVILYPLFKRITYYPQMWLAICCSWGALLGFVALDNWNYSAMAALFLSSCNWTVIYDTIYAHQDKTYDAKIGVKSTALKWGKNTKRNCYFFAVAQIACWVYLGITQSMGPGFWVSSMTFGYQLLNLLNKLDLDNIESCGNAFETNVWCGKLFSLGILVDYILRIMDII</sequence>
<dbReference type="GO" id="GO:0008299">
    <property type="term" value="P:isoprenoid biosynthetic process"/>
    <property type="evidence" value="ECO:0007669"/>
    <property type="project" value="UniProtKB-UniRule"/>
</dbReference>
<keyword evidence="5 9" id="KW-0808">Transferase</keyword>
<dbReference type="EC" id="2.5.1.39" evidence="9"/>
<proteinExistence type="inferred from homology"/>
<evidence type="ECO:0000313" key="10">
    <source>
        <dbReference type="EMBL" id="GMM38325.1"/>
    </source>
</evidence>
<comment type="pathway">
    <text evidence="3">Secondary metabolite biosynthesis.</text>
</comment>
<evidence type="ECO:0000256" key="2">
    <source>
        <dbReference type="ARBA" id="ARBA00004141"/>
    </source>
</evidence>
<evidence type="ECO:0000313" key="11">
    <source>
        <dbReference type="Proteomes" id="UP001360560"/>
    </source>
</evidence>
<dbReference type="HAMAP" id="MF_01635">
    <property type="entry name" value="UbiA"/>
    <property type="match status" value="1"/>
</dbReference>
<comment type="subcellular location">
    <subcellularLocation>
        <location evidence="2">Membrane</location>
        <topology evidence="2">Multi-pass membrane protein</topology>
    </subcellularLocation>
    <subcellularLocation>
        <location evidence="9">Mitochondrion inner membrane</location>
        <topology evidence="9">Multi-pass membrane protein</topology>
        <orientation evidence="9">Matrix side</orientation>
    </subcellularLocation>
</comment>
<dbReference type="GO" id="GO:0008412">
    <property type="term" value="F:4-hydroxybenzoate polyprenyltransferase activity"/>
    <property type="evidence" value="ECO:0007669"/>
    <property type="project" value="UniProtKB-EC"/>
</dbReference>
<dbReference type="GO" id="GO:0006744">
    <property type="term" value="P:ubiquinone biosynthetic process"/>
    <property type="evidence" value="ECO:0007669"/>
    <property type="project" value="UniProtKB-UniRule"/>
</dbReference>
<comment type="catalytic activity">
    <reaction evidence="9">
        <text>an all-trans-polyprenyl diphosphate + 4-hydroxybenzoate = a 4-hydroxy-3-(all-trans-polyprenyl)benzoate + diphosphate</text>
        <dbReference type="Rhea" id="RHEA:44504"/>
        <dbReference type="Rhea" id="RHEA-COMP:9514"/>
        <dbReference type="Rhea" id="RHEA-COMP:9564"/>
        <dbReference type="ChEBI" id="CHEBI:17879"/>
        <dbReference type="ChEBI" id="CHEBI:33019"/>
        <dbReference type="ChEBI" id="CHEBI:58914"/>
        <dbReference type="ChEBI" id="CHEBI:78396"/>
        <dbReference type="EC" id="2.5.1.39"/>
    </reaction>
</comment>
<dbReference type="CDD" id="cd13959">
    <property type="entry name" value="PT_UbiA_COQ2"/>
    <property type="match status" value="1"/>
</dbReference>
<evidence type="ECO:0000256" key="4">
    <source>
        <dbReference type="ARBA" id="ARBA00005985"/>
    </source>
</evidence>
<evidence type="ECO:0000256" key="8">
    <source>
        <dbReference type="ARBA" id="ARBA00023136"/>
    </source>
</evidence>
<dbReference type="InterPro" id="IPR039653">
    <property type="entry name" value="Prenyltransferase"/>
</dbReference>
<dbReference type="PANTHER" id="PTHR11048:SF28">
    <property type="entry name" value="4-HYDROXYBENZOATE POLYPRENYLTRANSFERASE, MITOCHONDRIAL"/>
    <property type="match status" value="1"/>
</dbReference>
<comment type="caution">
    <text evidence="10">The sequence shown here is derived from an EMBL/GenBank/DDBJ whole genome shotgun (WGS) entry which is preliminary data.</text>
</comment>
<comment type="pathway">
    <text evidence="9">Cofactor biosynthesis; ubiquinone biosynthesis.</text>
</comment>
<keyword evidence="9" id="KW-0496">Mitochondrion</keyword>
<dbReference type="InterPro" id="IPR006370">
    <property type="entry name" value="HB_polyprenyltransferase-like"/>
</dbReference>